<organism evidence="10 11">
    <name type="scientific">Vasconcelosia minhoensis LEGE 07310</name>
    <dbReference type="NCBI Taxonomy" id="915328"/>
    <lineage>
        <taxon>Bacteria</taxon>
        <taxon>Bacillati</taxon>
        <taxon>Cyanobacteriota</taxon>
        <taxon>Cyanophyceae</taxon>
        <taxon>Nodosilineales</taxon>
        <taxon>Cymatolegaceae</taxon>
        <taxon>Vasconcelosia</taxon>
        <taxon>Vasconcelosia minhoensis</taxon>
    </lineage>
</organism>
<dbReference type="PANTHER" id="PTHR43848">
    <property type="entry name" value="PUTRESCINE TRANSPORT SYSTEM PERMEASE PROTEIN POTI"/>
    <property type="match status" value="1"/>
</dbReference>
<dbReference type="SUPFAM" id="SSF161098">
    <property type="entry name" value="MetI-like"/>
    <property type="match status" value="1"/>
</dbReference>
<keyword evidence="3 8" id="KW-0813">Transport</keyword>
<gene>
    <name evidence="10" type="ORF">IQ241_11860</name>
</gene>
<evidence type="ECO:0000256" key="5">
    <source>
        <dbReference type="ARBA" id="ARBA00022692"/>
    </source>
</evidence>
<evidence type="ECO:0000256" key="3">
    <source>
        <dbReference type="ARBA" id="ARBA00022448"/>
    </source>
</evidence>
<dbReference type="PROSITE" id="PS50928">
    <property type="entry name" value="ABC_TM1"/>
    <property type="match status" value="1"/>
</dbReference>
<name>A0A8J7AP25_9CYAN</name>
<dbReference type="AlphaFoldDB" id="A0A8J7AP25"/>
<dbReference type="GO" id="GO:0055085">
    <property type="term" value="P:transmembrane transport"/>
    <property type="evidence" value="ECO:0007669"/>
    <property type="project" value="InterPro"/>
</dbReference>
<evidence type="ECO:0000256" key="6">
    <source>
        <dbReference type="ARBA" id="ARBA00022989"/>
    </source>
</evidence>
<evidence type="ECO:0000256" key="7">
    <source>
        <dbReference type="ARBA" id="ARBA00023136"/>
    </source>
</evidence>
<evidence type="ECO:0000256" key="2">
    <source>
        <dbReference type="ARBA" id="ARBA00007069"/>
    </source>
</evidence>
<keyword evidence="7 8" id="KW-0472">Membrane</keyword>
<dbReference type="Proteomes" id="UP000636505">
    <property type="component" value="Unassembled WGS sequence"/>
</dbReference>
<evidence type="ECO:0000256" key="1">
    <source>
        <dbReference type="ARBA" id="ARBA00004651"/>
    </source>
</evidence>
<proteinExistence type="inferred from homology"/>
<dbReference type="Pfam" id="PF00528">
    <property type="entry name" value="BPD_transp_1"/>
    <property type="match status" value="1"/>
</dbReference>
<evidence type="ECO:0000313" key="10">
    <source>
        <dbReference type="EMBL" id="MBE9077979.1"/>
    </source>
</evidence>
<dbReference type="InterPro" id="IPR035906">
    <property type="entry name" value="MetI-like_sf"/>
</dbReference>
<evidence type="ECO:0000256" key="4">
    <source>
        <dbReference type="ARBA" id="ARBA00022475"/>
    </source>
</evidence>
<comment type="caution">
    <text evidence="10">The sequence shown here is derived from an EMBL/GenBank/DDBJ whole genome shotgun (WGS) entry which is preliminary data.</text>
</comment>
<evidence type="ECO:0000259" key="9">
    <source>
        <dbReference type="PROSITE" id="PS50928"/>
    </source>
</evidence>
<keyword evidence="11" id="KW-1185">Reference proteome</keyword>
<evidence type="ECO:0000256" key="8">
    <source>
        <dbReference type="RuleBase" id="RU363032"/>
    </source>
</evidence>
<dbReference type="PANTHER" id="PTHR43848:SF2">
    <property type="entry name" value="PUTRESCINE TRANSPORT SYSTEM PERMEASE PROTEIN POTI"/>
    <property type="match status" value="1"/>
</dbReference>
<keyword evidence="5 8" id="KW-0812">Transmembrane</keyword>
<dbReference type="InterPro" id="IPR051789">
    <property type="entry name" value="Bact_Polyamine_Transport"/>
</dbReference>
<feature type="transmembrane region" description="Helical" evidence="8">
    <location>
        <begin position="116"/>
        <end position="137"/>
    </location>
</feature>
<evidence type="ECO:0000313" key="11">
    <source>
        <dbReference type="Proteomes" id="UP000636505"/>
    </source>
</evidence>
<feature type="domain" description="ABC transmembrane type-1" evidence="9">
    <location>
        <begin position="1"/>
        <end position="134"/>
    </location>
</feature>
<comment type="similarity">
    <text evidence="2">Belongs to the binding-protein-dependent transport system permease family. CysTW subfamily.</text>
</comment>
<dbReference type="CDD" id="cd06261">
    <property type="entry name" value="TM_PBP2"/>
    <property type="match status" value="1"/>
</dbReference>
<sequence length="141" mass="15113">MLCAAGLKLELELSLLTVILGHGVFGLPVAFGPILTRLSQFPRSLEEAAYDLGAKPSEVFRDVLFPYLRSALIAGALLAFTLSFDEVVVTIFLTGRENTLPMEIWSRLRIDITPEIAAVATLVLLGSGGVVLLSQQLGGTE</sequence>
<protein>
    <submittedName>
        <fullName evidence="10">ABC transporter permease subunit</fullName>
    </submittedName>
</protein>
<dbReference type="Gene3D" id="1.10.3720.10">
    <property type="entry name" value="MetI-like"/>
    <property type="match status" value="1"/>
</dbReference>
<feature type="transmembrane region" description="Helical" evidence="8">
    <location>
        <begin position="12"/>
        <end position="35"/>
    </location>
</feature>
<keyword evidence="6 8" id="KW-1133">Transmembrane helix</keyword>
<reference evidence="10" key="1">
    <citation type="submission" date="2020-10" db="EMBL/GenBank/DDBJ databases">
        <authorList>
            <person name="Castelo-Branco R."/>
            <person name="Eusebio N."/>
            <person name="Adriana R."/>
            <person name="Vieira A."/>
            <person name="Brugerolle De Fraissinette N."/>
            <person name="Rezende De Castro R."/>
            <person name="Schneider M.P."/>
            <person name="Vasconcelos V."/>
            <person name="Leao P.N."/>
        </authorList>
    </citation>
    <scope>NUCLEOTIDE SEQUENCE</scope>
    <source>
        <strain evidence="10">LEGE 07310</strain>
    </source>
</reference>
<comment type="subcellular location">
    <subcellularLocation>
        <location evidence="1 8">Cell membrane</location>
        <topology evidence="1 8">Multi-pass membrane protein</topology>
    </subcellularLocation>
</comment>
<keyword evidence="4" id="KW-1003">Cell membrane</keyword>
<dbReference type="EMBL" id="JADEXG010000024">
    <property type="protein sequence ID" value="MBE9077979.1"/>
    <property type="molecule type" value="Genomic_DNA"/>
</dbReference>
<feature type="transmembrane region" description="Helical" evidence="8">
    <location>
        <begin position="71"/>
        <end position="95"/>
    </location>
</feature>
<accession>A0A8J7AP25</accession>
<dbReference type="InterPro" id="IPR000515">
    <property type="entry name" value="MetI-like"/>
</dbReference>
<dbReference type="GO" id="GO:0005886">
    <property type="term" value="C:plasma membrane"/>
    <property type="evidence" value="ECO:0007669"/>
    <property type="project" value="UniProtKB-SubCell"/>
</dbReference>